<proteinExistence type="predicted"/>
<dbReference type="InterPro" id="IPR044662">
    <property type="entry name" value="HS1/DABB1-like"/>
</dbReference>
<evidence type="ECO:0000259" key="2">
    <source>
        <dbReference type="PROSITE" id="PS51502"/>
    </source>
</evidence>
<gene>
    <name evidence="3" type="ORF">Lsai_3175</name>
</gene>
<dbReference type="RefSeq" id="WP_027269876.1">
    <property type="nucleotide sequence ID" value="NZ_CAAAJE010000004.1"/>
</dbReference>
<dbReference type="PANTHER" id="PTHR33178">
    <property type="match status" value="1"/>
</dbReference>
<comment type="subunit">
    <text evidence="1">Homodimer.</text>
</comment>
<dbReference type="eggNOG" id="COG2755">
    <property type="taxonomic scope" value="Bacteria"/>
</dbReference>
<protein>
    <submittedName>
        <fullName evidence="3">Stress responsive A/B barrel domain protein</fullName>
    </submittedName>
</protein>
<dbReference type="OrthoDB" id="9816070at2"/>
<organism evidence="3 4">
    <name type="scientific">Legionella sainthelensi</name>
    <dbReference type="NCBI Taxonomy" id="28087"/>
    <lineage>
        <taxon>Bacteria</taxon>
        <taxon>Pseudomonadati</taxon>
        <taxon>Pseudomonadota</taxon>
        <taxon>Gammaproteobacteria</taxon>
        <taxon>Legionellales</taxon>
        <taxon>Legionellaceae</taxon>
        <taxon>Legionella</taxon>
    </lineage>
</organism>
<dbReference type="Proteomes" id="UP000054621">
    <property type="component" value="Unassembled WGS sequence"/>
</dbReference>
<reference evidence="3 4" key="1">
    <citation type="submission" date="2015-11" db="EMBL/GenBank/DDBJ databases">
        <title>Genomic analysis of 38 Legionella species identifies large and diverse effector repertoires.</title>
        <authorList>
            <person name="Burstein D."/>
            <person name="Amaro F."/>
            <person name="Zusman T."/>
            <person name="Lifshitz Z."/>
            <person name="Cohen O."/>
            <person name="Gilbert J.A."/>
            <person name="Pupko T."/>
            <person name="Shuman H.A."/>
            <person name="Segal G."/>
        </authorList>
    </citation>
    <scope>NUCLEOTIDE SEQUENCE [LARGE SCALE GENOMIC DNA]</scope>
    <source>
        <strain evidence="3 4">Mt.St.Helens-4</strain>
    </source>
</reference>
<evidence type="ECO:0000256" key="1">
    <source>
        <dbReference type="ARBA" id="ARBA00011738"/>
    </source>
</evidence>
<dbReference type="InterPro" id="IPR013097">
    <property type="entry name" value="Dabb"/>
</dbReference>
<dbReference type="Pfam" id="PF07876">
    <property type="entry name" value="Dabb"/>
    <property type="match status" value="1"/>
</dbReference>
<dbReference type="SUPFAM" id="SSF54909">
    <property type="entry name" value="Dimeric alpha+beta barrel"/>
    <property type="match status" value="1"/>
</dbReference>
<accession>A0A0W0YBN7</accession>
<sequence>MIRHIVLLPFKEELNDNECLELLKGLGALIEIIPEIKSFSCGKNNSPENLDRGYLFGFVMEFLTVEDREVYLNHPAHINYATNKILPNLVNGINSPIVFDYEL</sequence>
<dbReference type="SMART" id="SM00886">
    <property type="entry name" value="Dabb"/>
    <property type="match status" value="1"/>
</dbReference>
<name>A0A0W0YBN7_9GAMM</name>
<comment type="caution">
    <text evidence="3">The sequence shown here is derived from an EMBL/GenBank/DDBJ whole genome shotgun (WGS) entry which is preliminary data.</text>
</comment>
<dbReference type="PATRIC" id="fig|28087.4.peg.3409"/>
<feature type="domain" description="Stress-response A/B barrel" evidence="2">
    <location>
        <begin position="2"/>
        <end position="101"/>
    </location>
</feature>
<dbReference type="InterPro" id="IPR011008">
    <property type="entry name" value="Dimeric_a/b-barrel"/>
</dbReference>
<dbReference type="PROSITE" id="PS51502">
    <property type="entry name" value="S_R_A_B_BARREL"/>
    <property type="match status" value="1"/>
</dbReference>
<dbReference type="AlphaFoldDB" id="A0A0W0YBN7"/>
<dbReference type="PANTHER" id="PTHR33178:SF10">
    <property type="entry name" value="STRESS-RESPONSE A_B BARREL DOMAIN-CONTAINING PROTEIN"/>
    <property type="match status" value="1"/>
</dbReference>
<evidence type="ECO:0000313" key="3">
    <source>
        <dbReference type="EMBL" id="KTD54353.1"/>
    </source>
</evidence>
<evidence type="ECO:0000313" key="4">
    <source>
        <dbReference type="Proteomes" id="UP000054621"/>
    </source>
</evidence>
<dbReference type="EMBL" id="LNYV01000037">
    <property type="protein sequence ID" value="KTD54353.1"/>
    <property type="molecule type" value="Genomic_DNA"/>
</dbReference>
<dbReference type="Gene3D" id="3.30.70.100">
    <property type="match status" value="1"/>
</dbReference>